<dbReference type="InterPro" id="IPR015943">
    <property type="entry name" value="WD40/YVTN_repeat-like_dom_sf"/>
</dbReference>
<protein>
    <submittedName>
        <fullName evidence="10">Type IV pilus assembly protein PilY1</fullName>
    </submittedName>
</protein>
<keyword evidence="8" id="KW-0732">Signal</keyword>
<evidence type="ECO:0000256" key="2">
    <source>
        <dbReference type="ARBA" id="ARBA00008387"/>
    </source>
</evidence>
<dbReference type="AlphaFoldDB" id="A0A7W7Y0Z8"/>
<dbReference type="InterPro" id="IPR011047">
    <property type="entry name" value="Quinoprotein_ADH-like_sf"/>
</dbReference>
<keyword evidence="5" id="KW-0106">Calcium</keyword>
<evidence type="ECO:0000256" key="7">
    <source>
        <dbReference type="SAM" id="MobiDB-lite"/>
    </source>
</evidence>
<evidence type="ECO:0000256" key="1">
    <source>
        <dbReference type="ARBA" id="ARBA00004561"/>
    </source>
</evidence>
<sequence length="1235" mass="133469">MRIPPRYCIRTRIRRIAFAVGLAGLVATAGTSAQVAQVPLTLTTSVKPNIMLVLDDSGSMDWEMLFPTSEGVLYWDTGTRSFFDAQGGYVNTLDSARAYTYLFPNGSGAGNKAYANSHPWSKALPPRPEFAFARSPDYNGMYYDPRLTYSPWVSVGSHSFGPANPAAALSDPGVPGSAAIDLTRELHVTNDDEWRFHTFRHMRGADGDGQPSGTVYNPGSNTFRLDAYRYYPATYYLRTDAPIVLPSWIGGRCDSAGDHARYRNFVANWTPQNQANLPAGVDAIGPDGACLRKYEIRPGESFPSGRSHAAEMQNFANWFQYHRKRHLALRASLGQVFDGFTTARVGTIRINSASGNVTMRDVDVAADRQALYSAFYGMTGGRRGTPNRQAFLHACNQFDTNPNIVQYSCQQNFTLLFTDGYTNLPPAGAINVGNVDGDAGPPYADGYADSIADIAMRYYRRIRSDLPGGRVPVQPVCSLTPVPAQVDCNRDPHMNTYAITLGAVGNLFGTTHHRVADAYAMPPAWPDPAVAGKGQVDDLYHAAVNGRGEMYDARSAEQLAIALREALRGIQEQVTSSLSAVAANATRLDTGTMVYQARFNSTHWSGELLAYGVRPDGRIGELRWDAGQRIPAPSARQIYTRTGAGLTVPFRWENLDPQQQAALDRAPAGTPDGLGAQRVDWLRGARDREQANGGPFRNRARVLGDIVNSNPVFVAAADYGYERLPAGSAGRDSYQGFRLGNRERRPMLYIGANDGMLHAFDAETGIERWAYIPSGFVRDPEQSAAAASPLVALTDPAYRHRYYMDGKPVAGDAYFDGAWRTVLVAPMGAGGRGLVAFDVTRPDGFGPDKVLWEFSDPELGHVIGRPSIARLANGDWAVVFGSGYGLARSAKLFVVRLRDGHLLARISTVRPQDEATAAANGLGAPFVVDVDGNAVADYAYAGDLYGNLWKFDLRDSNPSQWSVVHSQGGQPRPLITVCASGDVSGPFACPAASRQPITARPVVGRGPNGEGLMVYFGTGKFFEVGDNLVGANPPVQSVYGVFDANSTTGNVNADRVAGRSQLVRQQIVAEVVHAGSEYRVTSAELPTSTSKGWYLDLVSPRHGREGERVVADPVLRSGRLIFTTLIPSSDPCATGGSSWLMELGALSGGRFDYPVLDIDGDGVFGPGDEVEYGDGERAPPTGRRSEVGIVQTPAIIEGEGEIEHKVMGGSSGGIESVGERASSARGRNSWRQYWP</sequence>
<evidence type="ECO:0000259" key="9">
    <source>
        <dbReference type="Pfam" id="PF05567"/>
    </source>
</evidence>
<proteinExistence type="inferred from homology"/>
<feature type="compositionally biased region" description="Polar residues" evidence="7">
    <location>
        <begin position="1225"/>
        <end position="1235"/>
    </location>
</feature>
<evidence type="ECO:0000256" key="4">
    <source>
        <dbReference type="ARBA" id="ARBA00022723"/>
    </source>
</evidence>
<evidence type="ECO:0000313" key="10">
    <source>
        <dbReference type="EMBL" id="MBB5016045.1"/>
    </source>
</evidence>
<feature type="signal peptide" evidence="8">
    <location>
        <begin position="1"/>
        <end position="29"/>
    </location>
</feature>
<dbReference type="RefSeq" id="WP_183948718.1">
    <property type="nucleotide sequence ID" value="NZ_JACHHX010000013.1"/>
</dbReference>
<dbReference type="Gene3D" id="2.130.10.10">
    <property type="entry name" value="YVTN repeat-like/Quinoprotein amine dehydrogenase"/>
    <property type="match status" value="1"/>
</dbReference>
<dbReference type="EMBL" id="JACHHX010000013">
    <property type="protein sequence ID" value="MBB5016045.1"/>
    <property type="molecule type" value="Genomic_DNA"/>
</dbReference>
<feature type="chain" id="PRO_5030712904" evidence="8">
    <location>
        <begin position="30"/>
        <end position="1235"/>
    </location>
</feature>
<comment type="subcellular location">
    <subcellularLocation>
        <location evidence="1">Fimbrium</location>
    </subcellularLocation>
</comment>
<evidence type="ECO:0000256" key="5">
    <source>
        <dbReference type="ARBA" id="ARBA00022837"/>
    </source>
</evidence>
<reference evidence="10 11" key="1">
    <citation type="submission" date="2020-08" db="EMBL/GenBank/DDBJ databases">
        <title>Genomic Encyclopedia of Type Strains, Phase IV (KMG-IV): sequencing the most valuable type-strain genomes for metagenomic binning, comparative biology and taxonomic classification.</title>
        <authorList>
            <person name="Goeker M."/>
        </authorList>
    </citation>
    <scope>NUCLEOTIDE SEQUENCE [LARGE SCALE GENOMIC DNA]</scope>
    <source>
        <strain evidence="10 11">DSM 25897</strain>
    </source>
</reference>
<evidence type="ECO:0000256" key="6">
    <source>
        <dbReference type="ARBA" id="ARBA00023263"/>
    </source>
</evidence>
<feature type="region of interest" description="Disordered" evidence="7">
    <location>
        <begin position="1206"/>
        <end position="1235"/>
    </location>
</feature>
<accession>A0A7W7Y0Z8</accession>
<keyword evidence="4" id="KW-0479">Metal-binding</keyword>
<dbReference type="GO" id="GO:0046872">
    <property type="term" value="F:metal ion binding"/>
    <property type="evidence" value="ECO:0007669"/>
    <property type="project" value="UniProtKB-KW"/>
</dbReference>
<dbReference type="GO" id="GO:0009289">
    <property type="term" value="C:pilus"/>
    <property type="evidence" value="ECO:0007669"/>
    <property type="project" value="UniProtKB-SubCell"/>
</dbReference>
<gene>
    <name evidence="10" type="ORF">HNQ58_001955</name>
</gene>
<dbReference type="Proteomes" id="UP000519004">
    <property type="component" value="Unassembled WGS sequence"/>
</dbReference>
<dbReference type="SUPFAM" id="SSF50998">
    <property type="entry name" value="Quinoprotein alcohol dehydrogenase-like"/>
    <property type="match status" value="1"/>
</dbReference>
<keyword evidence="3" id="KW-1029">Fimbrium biogenesis</keyword>
<dbReference type="Pfam" id="PF05567">
    <property type="entry name" value="T4P_PilY1"/>
    <property type="match status" value="1"/>
</dbReference>
<organism evidence="10 11">
    <name type="scientific">Rehaibacterium terrae</name>
    <dbReference type="NCBI Taxonomy" id="1341696"/>
    <lineage>
        <taxon>Bacteria</taxon>
        <taxon>Pseudomonadati</taxon>
        <taxon>Pseudomonadota</taxon>
        <taxon>Gammaproteobacteria</taxon>
        <taxon>Lysobacterales</taxon>
        <taxon>Lysobacteraceae</taxon>
        <taxon>Rehaibacterium</taxon>
    </lineage>
</organism>
<dbReference type="InterPro" id="IPR008707">
    <property type="entry name" value="B-propeller_PilY1"/>
</dbReference>
<name>A0A7W7Y0Z8_9GAMM</name>
<feature type="domain" description="PilY1 beta-propeller" evidence="9">
    <location>
        <begin position="703"/>
        <end position="1065"/>
    </location>
</feature>
<evidence type="ECO:0000256" key="8">
    <source>
        <dbReference type="SAM" id="SignalP"/>
    </source>
</evidence>
<keyword evidence="11" id="KW-1185">Reference proteome</keyword>
<comment type="similarity">
    <text evidence="2">Belongs to the PilY1 family.</text>
</comment>
<keyword evidence="6" id="KW-0281">Fimbrium</keyword>
<comment type="caution">
    <text evidence="10">The sequence shown here is derived from an EMBL/GenBank/DDBJ whole genome shotgun (WGS) entry which is preliminary data.</text>
</comment>
<evidence type="ECO:0000256" key="3">
    <source>
        <dbReference type="ARBA" id="ARBA00022558"/>
    </source>
</evidence>
<evidence type="ECO:0000313" key="11">
    <source>
        <dbReference type="Proteomes" id="UP000519004"/>
    </source>
</evidence>